<evidence type="ECO:0000313" key="1">
    <source>
        <dbReference type="EMBL" id="KAK5860758.1"/>
    </source>
</evidence>
<accession>A0AAN8AI45</accession>
<dbReference type="EMBL" id="JAUZQC010000013">
    <property type="protein sequence ID" value="KAK5860758.1"/>
    <property type="molecule type" value="Genomic_DNA"/>
</dbReference>
<organism evidence="1 2">
    <name type="scientific">Eleginops maclovinus</name>
    <name type="common">Patagonian blennie</name>
    <name type="synonym">Eleginus maclovinus</name>
    <dbReference type="NCBI Taxonomy" id="56733"/>
    <lineage>
        <taxon>Eukaryota</taxon>
        <taxon>Metazoa</taxon>
        <taxon>Chordata</taxon>
        <taxon>Craniata</taxon>
        <taxon>Vertebrata</taxon>
        <taxon>Euteleostomi</taxon>
        <taxon>Actinopterygii</taxon>
        <taxon>Neopterygii</taxon>
        <taxon>Teleostei</taxon>
        <taxon>Neoteleostei</taxon>
        <taxon>Acanthomorphata</taxon>
        <taxon>Eupercaria</taxon>
        <taxon>Perciformes</taxon>
        <taxon>Notothenioidei</taxon>
        <taxon>Eleginopidae</taxon>
        <taxon>Eleginops</taxon>
    </lineage>
</organism>
<name>A0AAN8AI45_ELEMC</name>
<gene>
    <name evidence="1" type="ORF">PBY51_022217</name>
</gene>
<evidence type="ECO:0000313" key="2">
    <source>
        <dbReference type="Proteomes" id="UP001346869"/>
    </source>
</evidence>
<protein>
    <submittedName>
        <fullName evidence="1">Uncharacterized protein</fullName>
    </submittedName>
</protein>
<reference evidence="1 2" key="1">
    <citation type="journal article" date="2023" name="Genes (Basel)">
        <title>Chromosome-Level Genome Assembly and Circadian Gene Repertoire of the Patagonia Blennie Eleginops maclovinus-The Closest Ancestral Proxy of Antarctic Cryonotothenioids.</title>
        <authorList>
            <person name="Cheng C.C."/>
            <person name="Rivera-Colon A.G."/>
            <person name="Minhas B.F."/>
            <person name="Wilson L."/>
            <person name="Rayamajhi N."/>
            <person name="Vargas-Chacoff L."/>
            <person name="Catchen J.M."/>
        </authorList>
    </citation>
    <scope>NUCLEOTIDE SEQUENCE [LARGE SCALE GENOMIC DNA]</scope>
    <source>
        <strain evidence="1">JMC-PN-2008</strain>
    </source>
</reference>
<proteinExistence type="predicted"/>
<comment type="caution">
    <text evidence="1">The sequence shown here is derived from an EMBL/GenBank/DDBJ whole genome shotgun (WGS) entry which is preliminary data.</text>
</comment>
<dbReference type="AlphaFoldDB" id="A0AAN8AI45"/>
<dbReference type="Proteomes" id="UP001346869">
    <property type="component" value="Unassembled WGS sequence"/>
</dbReference>
<keyword evidence="2" id="KW-1185">Reference proteome</keyword>
<sequence>MCSGLLFRAHTSYQSLRVLEWPTDISLTEKLTSGADGHHHFFLANFNTSQKPPQSIGACPAVNYHQLFVGRGTDLDRSAAAPRCFDRRRVFAALPLGVLHTGSSVPPLSSAPH</sequence>
<reference evidence="1 2" key="2">
    <citation type="journal article" date="2023" name="Mol. Biol. Evol.">
        <title>Genomics of Secondarily Temperate Adaptation in the Only Non-Antarctic Icefish.</title>
        <authorList>
            <person name="Rivera-Colon A.G."/>
            <person name="Rayamajhi N."/>
            <person name="Minhas B.F."/>
            <person name="Madrigal G."/>
            <person name="Bilyk K.T."/>
            <person name="Yoon V."/>
            <person name="Hune M."/>
            <person name="Gregory S."/>
            <person name="Cheng C.H.C."/>
            <person name="Catchen J.M."/>
        </authorList>
    </citation>
    <scope>NUCLEOTIDE SEQUENCE [LARGE SCALE GENOMIC DNA]</scope>
    <source>
        <strain evidence="1">JMC-PN-2008</strain>
    </source>
</reference>